<name>A0A4R7PCK9_9GAMM</name>
<dbReference type="InterPro" id="IPR038068">
    <property type="entry name" value="YcgL-like_sf"/>
</dbReference>
<proteinExistence type="predicted"/>
<dbReference type="PANTHER" id="PTHR38109">
    <property type="entry name" value="PROTEIN YCGL"/>
    <property type="match status" value="1"/>
</dbReference>
<dbReference type="PANTHER" id="PTHR38109:SF1">
    <property type="entry name" value="PROTEIN YCGL"/>
    <property type="match status" value="1"/>
</dbReference>
<dbReference type="InterPro" id="IPR027354">
    <property type="entry name" value="YcgL_dom"/>
</dbReference>
<comment type="caution">
    <text evidence="2">The sequence shown here is derived from an EMBL/GenBank/DDBJ whole genome shotgun (WGS) entry which is preliminary data.</text>
</comment>
<protein>
    <recommendedName>
        <fullName evidence="1">YcgL domain-containing protein</fullName>
    </recommendedName>
</protein>
<dbReference type="Gene3D" id="3.10.510.20">
    <property type="entry name" value="YcgL domain"/>
    <property type="match status" value="1"/>
</dbReference>
<keyword evidence="3" id="KW-1185">Reference proteome</keyword>
<evidence type="ECO:0000313" key="2">
    <source>
        <dbReference type="EMBL" id="TDU31472.1"/>
    </source>
</evidence>
<gene>
    <name evidence="2" type="ORF">DFR24_0842</name>
</gene>
<reference evidence="2 3" key="1">
    <citation type="submission" date="2019-03" db="EMBL/GenBank/DDBJ databases">
        <title>Genomic Encyclopedia of Type Strains, Phase IV (KMG-IV): sequencing the most valuable type-strain genomes for metagenomic binning, comparative biology and taxonomic classification.</title>
        <authorList>
            <person name="Goeker M."/>
        </authorList>
    </citation>
    <scope>NUCLEOTIDE SEQUENCE [LARGE SCALE GENOMIC DNA]</scope>
    <source>
        <strain evidence="2 3">DSM 26377</strain>
    </source>
</reference>
<dbReference type="PROSITE" id="PS51648">
    <property type="entry name" value="YCGL"/>
    <property type="match status" value="1"/>
</dbReference>
<accession>A0A4R7PCK9</accession>
<feature type="domain" description="YcgL" evidence="1">
    <location>
        <begin position="1"/>
        <end position="85"/>
    </location>
</feature>
<dbReference type="Proteomes" id="UP000295341">
    <property type="component" value="Unassembled WGS sequence"/>
</dbReference>
<dbReference type="Pfam" id="PF05166">
    <property type="entry name" value="YcgL"/>
    <property type="match status" value="1"/>
</dbReference>
<evidence type="ECO:0000313" key="3">
    <source>
        <dbReference type="Proteomes" id="UP000295341"/>
    </source>
</evidence>
<organism evidence="2 3">
    <name type="scientific">Panacagrimonas perspica</name>
    <dbReference type="NCBI Taxonomy" id="381431"/>
    <lineage>
        <taxon>Bacteria</taxon>
        <taxon>Pseudomonadati</taxon>
        <taxon>Pseudomonadota</taxon>
        <taxon>Gammaproteobacteria</taxon>
        <taxon>Nevskiales</taxon>
        <taxon>Nevskiaceae</taxon>
        <taxon>Panacagrimonas</taxon>
    </lineage>
</organism>
<dbReference type="AlphaFoldDB" id="A0A4R7PCK9"/>
<dbReference type="SUPFAM" id="SSF160191">
    <property type="entry name" value="YcgL-like"/>
    <property type="match status" value="1"/>
</dbReference>
<dbReference type="EMBL" id="SOBT01000008">
    <property type="protein sequence ID" value="TDU31472.1"/>
    <property type="molecule type" value="Genomic_DNA"/>
</dbReference>
<sequence length="87" mass="9999">MKCTIYRVGSQDGTYVYLREGLDLTALPPELQQRASRMARVMDLDLGPRRKLARVDIQQVLEGLEKRGWYLQLPPDGKMHVSLHFGD</sequence>
<evidence type="ECO:0000259" key="1">
    <source>
        <dbReference type="PROSITE" id="PS51648"/>
    </source>
</evidence>